<sequence length="81" mass="8695">MRYDGLFDARVTMSNSGNTSTAGGIEDFLSTFQRRPYTRAPWDGHGWEGIDAGSFEFGAAGSTGHINTSLDLLHAPVDDAT</sequence>
<evidence type="ECO:0000313" key="1">
    <source>
        <dbReference type="EMBL" id="CAG8722926.1"/>
    </source>
</evidence>
<name>A0ACA9PWG7_9GLOM</name>
<comment type="caution">
    <text evidence="1">The sequence shown here is derived from an EMBL/GenBank/DDBJ whole genome shotgun (WGS) entry which is preliminary data.</text>
</comment>
<dbReference type="Proteomes" id="UP000789525">
    <property type="component" value="Unassembled WGS sequence"/>
</dbReference>
<evidence type="ECO:0000313" key="2">
    <source>
        <dbReference type="Proteomes" id="UP000789525"/>
    </source>
</evidence>
<dbReference type="EMBL" id="CAJVPT010039466">
    <property type="protein sequence ID" value="CAG8722926.1"/>
    <property type="molecule type" value="Genomic_DNA"/>
</dbReference>
<reference evidence="1" key="1">
    <citation type="submission" date="2021-06" db="EMBL/GenBank/DDBJ databases">
        <authorList>
            <person name="Kallberg Y."/>
            <person name="Tangrot J."/>
            <person name="Rosling A."/>
        </authorList>
    </citation>
    <scope>NUCLEOTIDE SEQUENCE</scope>
    <source>
        <strain evidence="1">CL356</strain>
    </source>
</reference>
<feature type="non-terminal residue" evidence="1">
    <location>
        <position position="81"/>
    </location>
</feature>
<keyword evidence="2" id="KW-1185">Reference proteome</keyword>
<organism evidence="1 2">
    <name type="scientific">Acaulospora colombiana</name>
    <dbReference type="NCBI Taxonomy" id="27376"/>
    <lineage>
        <taxon>Eukaryota</taxon>
        <taxon>Fungi</taxon>
        <taxon>Fungi incertae sedis</taxon>
        <taxon>Mucoromycota</taxon>
        <taxon>Glomeromycotina</taxon>
        <taxon>Glomeromycetes</taxon>
        <taxon>Diversisporales</taxon>
        <taxon>Acaulosporaceae</taxon>
        <taxon>Acaulospora</taxon>
    </lineage>
</organism>
<gene>
    <name evidence="1" type="ORF">ACOLOM_LOCUS11222</name>
</gene>
<proteinExistence type="predicted"/>
<accession>A0ACA9PWG7</accession>
<protein>
    <submittedName>
        <fullName evidence="1">16862_t:CDS:1</fullName>
    </submittedName>
</protein>